<dbReference type="OrthoDB" id="4426778at2"/>
<name>A0A4R4YT69_9ACTN</name>
<evidence type="ECO:0008006" key="3">
    <source>
        <dbReference type="Google" id="ProtNLM"/>
    </source>
</evidence>
<proteinExistence type="predicted"/>
<accession>A0A4R4YT69</accession>
<dbReference type="GO" id="GO:0003677">
    <property type="term" value="F:DNA binding"/>
    <property type="evidence" value="ECO:0007669"/>
    <property type="project" value="InterPro"/>
</dbReference>
<gene>
    <name evidence="1" type="ORF">E1286_15270</name>
</gene>
<dbReference type="AlphaFoldDB" id="A0A4R4YT69"/>
<protein>
    <recommendedName>
        <fullName evidence="3">Transposase</fullName>
    </recommendedName>
</protein>
<dbReference type="InterPro" id="IPR009057">
    <property type="entry name" value="Homeodomain-like_sf"/>
</dbReference>
<dbReference type="Gene3D" id="1.10.10.60">
    <property type="entry name" value="Homeodomain-like"/>
    <property type="match status" value="1"/>
</dbReference>
<organism evidence="1 2">
    <name type="scientific">Nonomuraea terrae</name>
    <dbReference type="NCBI Taxonomy" id="2530383"/>
    <lineage>
        <taxon>Bacteria</taxon>
        <taxon>Bacillati</taxon>
        <taxon>Actinomycetota</taxon>
        <taxon>Actinomycetes</taxon>
        <taxon>Streptosporangiales</taxon>
        <taxon>Streptosporangiaceae</taxon>
        <taxon>Nonomuraea</taxon>
    </lineage>
</organism>
<dbReference type="SUPFAM" id="SSF46689">
    <property type="entry name" value="Homeodomain-like"/>
    <property type="match status" value="1"/>
</dbReference>
<dbReference type="GO" id="GO:0004803">
    <property type="term" value="F:transposase activity"/>
    <property type="evidence" value="ECO:0007669"/>
    <property type="project" value="InterPro"/>
</dbReference>
<keyword evidence="2" id="KW-1185">Reference proteome</keyword>
<dbReference type="InterPro" id="IPR002514">
    <property type="entry name" value="Transposase_8"/>
</dbReference>
<dbReference type="GO" id="GO:0006313">
    <property type="term" value="P:DNA transposition"/>
    <property type="evidence" value="ECO:0007669"/>
    <property type="project" value="InterPro"/>
</dbReference>
<dbReference type="EMBL" id="SMKQ01000037">
    <property type="protein sequence ID" value="TDD48505.1"/>
    <property type="molecule type" value="Genomic_DNA"/>
</dbReference>
<reference evidence="1 2" key="1">
    <citation type="submission" date="2019-03" db="EMBL/GenBank/DDBJ databases">
        <title>Draft genome sequences of novel Actinobacteria.</title>
        <authorList>
            <person name="Sahin N."/>
            <person name="Ay H."/>
            <person name="Saygin H."/>
        </authorList>
    </citation>
    <scope>NUCLEOTIDE SEQUENCE [LARGE SCALE GENOMIC DNA]</scope>
    <source>
        <strain evidence="1 2">CH32</strain>
    </source>
</reference>
<sequence length="104" mass="11803">MSLMESMGKKPRPRRSFTPKFNAEIVELCRHGDRSVGQQAKDFGLSDTAVRQWIRPAEVDAGQRDGLASSERQEPEALRRANRRLRVAVDILKRAPAFLAQESR</sequence>
<evidence type="ECO:0000313" key="2">
    <source>
        <dbReference type="Proteomes" id="UP000295302"/>
    </source>
</evidence>
<evidence type="ECO:0000313" key="1">
    <source>
        <dbReference type="EMBL" id="TDD48505.1"/>
    </source>
</evidence>
<comment type="caution">
    <text evidence="1">The sequence shown here is derived from an EMBL/GenBank/DDBJ whole genome shotgun (WGS) entry which is preliminary data.</text>
</comment>
<dbReference type="Pfam" id="PF01527">
    <property type="entry name" value="HTH_Tnp_1"/>
    <property type="match status" value="1"/>
</dbReference>
<dbReference type="Proteomes" id="UP000295302">
    <property type="component" value="Unassembled WGS sequence"/>
</dbReference>